<protein>
    <submittedName>
        <fullName evidence="1">Uncharacterized protein</fullName>
    </submittedName>
</protein>
<evidence type="ECO:0000313" key="1">
    <source>
        <dbReference type="EMBL" id="KAE9266525.1"/>
    </source>
</evidence>
<name>A0A6G0Q2V3_9STRA</name>
<gene>
    <name evidence="1" type="ORF">PF008_g31584</name>
</gene>
<proteinExistence type="predicted"/>
<organism evidence="1 2">
    <name type="scientific">Phytophthora fragariae</name>
    <dbReference type="NCBI Taxonomy" id="53985"/>
    <lineage>
        <taxon>Eukaryota</taxon>
        <taxon>Sar</taxon>
        <taxon>Stramenopiles</taxon>
        <taxon>Oomycota</taxon>
        <taxon>Peronosporomycetes</taxon>
        <taxon>Peronosporales</taxon>
        <taxon>Peronosporaceae</taxon>
        <taxon>Phytophthora</taxon>
    </lineage>
</organism>
<dbReference type="AlphaFoldDB" id="A0A6G0Q2V3"/>
<dbReference type="EMBL" id="QXFY01007261">
    <property type="protein sequence ID" value="KAE9266525.1"/>
    <property type="molecule type" value="Genomic_DNA"/>
</dbReference>
<evidence type="ECO:0000313" key="2">
    <source>
        <dbReference type="Proteomes" id="UP000486351"/>
    </source>
</evidence>
<sequence length="164" mass="17370">MRPTRRRARRIAVRLAGVTCCVAPRSSRASSSRCSRWLRVTRGGRWRWCWDRRGCDGCVAYGCSSSRRRSGMALTYPAPEAQLSASSILLAMSSANVSSRSAAASCSSSVSCRSRSRGCRAGAEFKPIDKVGNTSPPSRAAISASMSVISSSTTPLSQAVAATA</sequence>
<accession>A0A6G0Q2V3</accession>
<comment type="caution">
    <text evidence="1">The sequence shown here is derived from an EMBL/GenBank/DDBJ whole genome shotgun (WGS) entry which is preliminary data.</text>
</comment>
<feature type="non-terminal residue" evidence="1">
    <location>
        <position position="164"/>
    </location>
</feature>
<dbReference type="Proteomes" id="UP000486351">
    <property type="component" value="Unassembled WGS sequence"/>
</dbReference>
<reference evidence="1 2" key="1">
    <citation type="submission" date="2018-09" db="EMBL/GenBank/DDBJ databases">
        <title>Genomic investigation of the strawberry pathogen Phytophthora fragariae indicates pathogenicity is determined by transcriptional variation in three key races.</title>
        <authorList>
            <person name="Adams T.M."/>
            <person name="Armitage A.D."/>
            <person name="Sobczyk M.K."/>
            <person name="Bates H.J."/>
            <person name="Dunwell J.M."/>
            <person name="Nellist C.F."/>
            <person name="Harrison R.J."/>
        </authorList>
    </citation>
    <scope>NUCLEOTIDE SEQUENCE [LARGE SCALE GENOMIC DNA]</scope>
    <source>
        <strain evidence="1 2">NOV-77</strain>
    </source>
</reference>